<comment type="caution">
    <text evidence="1">The sequence shown here is derived from an EMBL/GenBank/DDBJ whole genome shotgun (WGS) entry which is preliminary data.</text>
</comment>
<dbReference type="CDD" id="cd02440">
    <property type="entry name" value="AdoMet_MTases"/>
    <property type="match status" value="1"/>
</dbReference>
<evidence type="ECO:0000313" key="1">
    <source>
        <dbReference type="EMBL" id="KAL1589862.1"/>
    </source>
</evidence>
<dbReference type="PANTHER" id="PTHR45036:SF1">
    <property type="entry name" value="METHYLTRANSFERASE LIKE 7A"/>
    <property type="match status" value="1"/>
</dbReference>
<dbReference type="InterPro" id="IPR052356">
    <property type="entry name" value="Thiol_S-MT"/>
</dbReference>
<sequence>MPLPVQESGPFNLLRPLLLLFYSGWYIPHTILNLVTSLNLRPLTSFEDFKDHWFARFWTWFGPRARENAAVKVTPLLKDARGVVLDIGPGTGQWLNVFARAMNPEISKIYGVEPNVGLHAELRQNAVKAGLGDVYEIIGCGAEELNTKGGVEKGSIDTITTVQCLCSIPGPERVIKDLYPLLKPGGKWIVYEHVKTKYQGDFVGTWQRFINLIWPHFFGGCDITRPTDEWLLTAGDWEKVDLRPGVGEGKYDTMPHVMGSLTRRK</sequence>
<name>A0AB34L0J3_9PEZI</name>
<dbReference type="InterPro" id="IPR029063">
    <property type="entry name" value="SAM-dependent_MTases_sf"/>
</dbReference>
<dbReference type="Gene3D" id="3.40.50.150">
    <property type="entry name" value="Vaccinia Virus protein VP39"/>
    <property type="match status" value="1"/>
</dbReference>
<evidence type="ECO:0000313" key="2">
    <source>
        <dbReference type="Proteomes" id="UP000803884"/>
    </source>
</evidence>
<dbReference type="Pfam" id="PF13489">
    <property type="entry name" value="Methyltransf_23"/>
    <property type="match status" value="1"/>
</dbReference>
<protein>
    <recommendedName>
        <fullName evidence="3">S-adenosyl-L-methionine-dependent methyltransferase</fullName>
    </recommendedName>
</protein>
<proteinExistence type="predicted"/>
<dbReference type="EMBL" id="JAAQHG020000003">
    <property type="protein sequence ID" value="KAL1589862.1"/>
    <property type="molecule type" value="Genomic_DNA"/>
</dbReference>
<gene>
    <name evidence="1" type="ORF">WHR41_01257</name>
</gene>
<dbReference type="RefSeq" id="XP_069232967.1">
    <property type="nucleotide sequence ID" value="XM_069369863.1"/>
</dbReference>
<dbReference type="AlphaFoldDB" id="A0AB34L0J3"/>
<dbReference type="SUPFAM" id="SSF53335">
    <property type="entry name" value="S-adenosyl-L-methionine-dependent methyltransferases"/>
    <property type="match status" value="1"/>
</dbReference>
<dbReference type="GeneID" id="96002701"/>
<organism evidence="1 2">
    <name type="scientific">Cladosporium halotolerans</name>
    <dbReference type="NCBI Taxonomy" id="1052096"/>
    <lineage>
        <taxon>Eukaryota</taxon>
        <taxon>Fungi</taxon>
        <taxon>Dikarya</taxon>
        <taxon>Ascomycota</taxon>
        <taxon>Pezizomycotina</taxon>
        <taxon>Dothideomycetes</taxon>
        <taxon>Dothideomycetidae</taxon>
        <taxon>Cladosporiales</taxon>
        <taxon>Cladosporiaceae</taxon>
        <taxon>Cladosporium</taxon>
    </lineage>
</organism>
<evidence type="ECO:0008006" key="3">
    <source>
        <dbReference type="Google" id="ProtNLM"/>
    </source>
</evidence>
<accession>A0AB34L0J3</accession>
<keyword evidence="2" id="KW-1185">Reference proteome</keyword>
<dbReference type="Proteomes" id="UP000803884">
    <property type="component" value="Unassembled WGS sequence"/>
</dbReference>
<reference evidence="1 2" key="1">
    <citation type="journal article" date="2020" name="Microbiol. Resour. Announc.">
        <title>Draft Genome Sequence of a Cladosporium Species Isolated from the Mesophotic Ascidian Didemnum maculosum.</title>
        <authorList>
            <person name="Gioti A."/>
            <person name="Siaperas R."/>
            <person name="Nikolaivits E."/>
            <person name="Le Goff G."/>
            <person name="Ouazzani J."/>
            <person name="Kotoulas G."/>
            <person name="Topakas E."/>
        </authorList>
    </citation>
    <scope>NUCLEOTIDE SEQUENCE [LARGE SCALE GENOMIC DNA]</scope>
    <source>
        <strain evidence="1 2">TM138-S3</strain>
    </source>
</reference>
<dbReference type="PANTHER" id="PTHR45036">
    <property type="entry name" value="METHYLTRANSFERASE LIKE 7B"/>
    <property type="match status" value="1"/>
</dbReference>